<dbReference type="RefSeq" id="WP_283442808.1">
    <property type="nucleotide sequence ID" value="NZ_FXUL01000009.1"/>
</dbReference>
<comment type="caution">
    <text evidence="3">The sequence shown here is derived from an EMBL/GenBank/DDBJ whole genome shotgun (WGS) entry which is preliminary data.</text>
</comment>
<sequence>MTHHRVPFAGKAAALALASMAGAFSFSGSAAAEGYPDKPIRLVVPYAPGGSTDITARLIAKSLGTRFGQPVYVENRAGAGGAIGHEVVARSPADGYTLLFSAAGPLTVTPHTYPKLSYEPVKGFEPIMLVATQPLLLVVNPSMKVNTVAELTREAAARQGKLNYGSFGNGSAAHLAGESFKMQNRVNMTHVPYKGSSPALTALMAGEIDLMFDVFSTAAPLVQAGKLRAIAITSQSRSPLFPDVPTMVESGMPNFEAGTWFGVLAPAGTSRQIVDKLNEAMNASLTEKELRSTLAAQGAVVRGGSAADFGAFFADEFQKMGALVKSAGVKVD</sequence>
<keyword evidence="2" id="KW-0732">Signal</keyword>
<keyword evidence="4" id="KW-1185">Reference proteome</keyword>
<name>A0ABY1QA89_9BURK</name>
<organism evidence="3 4">
    <name type="scientific">Noviherbaspirillum suwonense</name>
    <dbReference type="NCBI Taxonomy" id="1224511"/>
    <lineage>
        <taxon>Bacteria</taxon>
        <taxon>Pseudomonadati</taxon>
        <taxon>Pseudomonadota</taxon>
        <taxon>Betaproteobacteria</taxon>
        <taxon>Burkholderiales</taxon>
        <taxon>Oxalobacteraceae</taxon>
        <taxon>Noviherbaspirillum</taxon>
    </lineage>
</organism>
<evidence type="ECO:0000313" key="4">
    <source>
        <dbReference type="Proteomes" id="UP001158049"/>
    </source>
</evidence>
<evidence type="ECO:0000256" key="2">
    <source>
        <dbReference type="SAM" id="SignalP"/>
    </source>
</evidence>
<dbReference type="PANTHER" id="PTHR42928:SF5">
    <property type="entry name" value="BLR1237 PROTEIN"/>
    <property type="match status" value="1"/>
</dbReference>
<dbReference type="Pfam" id="PF03401">
    <property type="entry name" value="TctC"/>
    <property type="match status" value="1"/>
</dbReference>
<dbReference type="Gene3D" id="3.40.190.150">
    <property type="entry name" value="Bordetella uptake gene, domain 1"/>
    <property type="match status" value="1"/>
</dbReference>
<dbReference type="PANTHER" id="PTHR42928">
    <property type="entry name" value="TRICARBOXYLATE-BINDING PROTEIN"/>
    <property type="match status" value="1"/>
</dbReference>
<dbReference type="SUPFAM" id="SSF53850">
    <property type="entry name" value="Periplasmic binding protein-like II"/>
    <property type="match status" value="1"/>
</dbReference>
<comment type="similarity">
    <text evidence="1">Belongs to the UPF0065 (bug) family.</text>
</comment>
<accession>A0ABY1QA89</accession>
<dbReference type="Gene3D" id="3.40.190.10">
    <property type="entry name" value="Periplasmic binding protein-like II"/>
    <property type="match status" value="1"/>
</dbReference>
<proteinExistence type="inferred from homology"/>
<dbReference type="Proteomes" id="UP001158049">
    <property type="component" value="Unassembled WGS sequence"/>
</dbReference>
<feature type="signal peptide" evidence="2">
    <location>
        <begin position="1"/>
        <end position="32"/>
    </location>
</feature>
<keyword evidence="3" id="KW-0675">Receptor</keyword>
<dbReference type="CDD" id="cd13578">
    <property type="entry name" value="PBP2_Bug27"/>
    <property type="match status" value="1"/>
</dbReference>
<dbReference type="InterPro" id="IPR005064">
    <property type="entry name" value="BUG"/>
</dbReference>
<reference evidence="3 4" key="1">
    <citation type="submission" date="2017-05" db="EMBL/GenBank/DDBJ databases">
        <authorList>
            <person name="Varghese N."/>
            <person name="Submissions S."/>
        </authorList>
    </citation>
    <scope>NUCLEOTIDE SEQUENCE [LARGE SCALE GENOMIC DNA]</scope>
    <source>
        <strain evidence="3 4">DSM 26001</strain>
    </source>
</reference>
<evidence type="ECO:0000313" key="3">
    <source>
        <dbReference type="EMBL" id="SMP63753.1"/>
    </source>
</evidence>
<gene>
    <name evidence="3" type="ORF">SAMN06295970_109135</name>
</gene>
<dbReference type="PIRSF" id="PIRSF017082">
    <property type="entry name" value="YflP"/>
    <property type="match status" value="1"/>
</dbReference>
<dbReference type="InterPro" id="IPR042100">
    <property type="entry name" value="Bug_dom1"/>
</dbReference>
<evidence type="ECO:0000256" key="1">
    <source>
        <dbReference type="ARBA" id="ARBA00006987"/>
    </source>
</evidence>
<feature type="chain" id="PRO_5046720841" evidence="2">
    <location>
        <begin position="33"/>
        <end position="332"/>
    </location>
</feature>
<dbReference type="EMBL" id="FXUL01000009">
    <property type="protein sequence ID" value="SMP63753.1"/>
    <property type="molecule type" value="Genomic_DNA"/>
</dbReference>
<protein>
    <submittedName>
        <fullName evidence="3">Tripartite-type tricarboxylate transporter, receptor component TctC</fullName>
    </submittedName>
</protein>